<feature type="region of interest" description="Disordered" evidence="1">
    <location>
        <begin position="303"/>
        <end position="324"/>
    </location>
</feature>
<protein>
    <submittedName>
        <fullName evidence="2">Uncharacterized protein</fullName>
    </submittedName>
</protein>
<evidence type="ECO:0000256" key="1">
    <source>
        <dbReference type="SAM" id="MobiDB-lite"/>
    </source>
</evidence>
<organism evidence="2 3">
    <name type="scientific">Hymenobacter nitidus</name>
    <dbReference type="NCBI Taxonomy" id="2880929"/>
    <lineage>
        <taxon>Bacteria</taxon>
        <taxon>Pseudomonadati</taxon>
        <taxon>Bacteroidota</taxon>
        <taxon>Cytophagia</taxon>
        <taxon>Cytophagales</taxon>
        <taxon>Hymenobacteraceae</taxon>
        <taxon>Hymenobacter</taxon>
    </lineage>
</organism>
<evidence type="ECO:0000313" key="3">
    <source>
        <dbReference type="Proteomes" id="UP001165297"/>
    </source>
</evidence>
<accession>A0ABS8AIU9</accession>
<dbReference type="RefSeq" id="WP_226190159.1">
    <property type="nucleotide sequence ID" value="NZ_JAJADQ010000016.1"/>
</dbReference>
<name>A0ABS8AIU9_9BACT</name>
<evidence type="ECO:0000313" key="2">
    <source>
        <dbReference type="EMBL" id="MCB2380355.1"/>
    </source>
</evidence>
<dbReference type="Proteomes" id="UP001165297">
    <property type="component" value="Unassembled WGS sequence"/>
</dbReference>
<dbReference type="EMBL" id="JAJADQ010000016">
    <property type="protein sequence ID" value="MCB2380355.1"/>
    <property type="molecule type" value="Genomic_DNA"/>
</dbReference>
<gene>
    <name evidence="2" type="ORF">LGH70_22375</name>
</gene>
<reference evidence="2" key="1">
    <citation type="submission" date="2021-10" db="EMBL/GenBank/DDBJ databases">
        <authorList>
            <person name="Dean J.D."/>
            <person name="Kim M.K."/>
            <person name="Newey C.N."/>
            <person name="Stoker T.S."/>
            <person name="Thompson D.W."/>
            <person name="Grose J.H."/>
        </authorList>
    </citation>
    <scope>NUCLEOTIDE SEQUENCE</scope>
    <source>
        <strain evidence="2">BT635</strain>
    </source>
</reference>
<comment type="caution">
    <text evidence="2">The sequence shown here is derived from an EMBL/GenBank/DDBJ whole genome shotgun (WGS) entry which is preliminary data.</text>
</comment>
<keyword evidence="3" id="KW-1185">Reference proteome</keyword>
<feature type="compositionally biased region" description="Basic and acidic residues" evidence="1">
    <location>
        <begin position="313"/>
        <end position="324"/>
    </location>
</feature>
<proteinExistence type="predicted"/>
<sequence length="1021" mass="113423">MMNYIEWNNLLGDQLFKQKRKEQEVFLFLTKEQVIEAGWQAAEAPGAFDPDEEAGECLDDAYIWRNFLGCVKAGPAGAGGNSTPLLDRTYKCFTRWLALRPAGKSLGERILRQNGEEILVRHPLHLAYLLLFTMPFGSGGAAMTSRGYYDSLNNWLHDNNLLPSGGRVDKIALREIGGEGGWQRMWQSVGEWSTVTCGGALGAVRNRANAWPAWPYVGWPLAQCLLPPRALQQLKQFFVKNNLVPGIPCPPARMRQLLLHTSGEELSLPQLTRTSLAHAESELGNSIVEMVLGMLRTWNGSTNYSRRTSYPGEDGHPRSGKEQEMGETMARLMPFVQLDPANERVIWYHRVRIQIPLPDDFTLHGSGYEPTPCPTATPEWSAPVRNLGIGFSPKVLYDPVNRWRAVYRPTDTQLFVAASRYGLPHWAPVEELEQGVEMLLLCREGEIGGHVRAWGQAFGARGSFLELKDYDGIPEGHCLFRLKNPVNACPGVGELVLATGARLVAEGGMRWAARTYLQALPPGFRLINAAGEHSVCMRLAEGQVLTLERDSSEPNKWYLPREAAGAGSFTVFVAGLELATDGYRYELAQPVTSPAVNGIKKGPYNDDLTGQAPDMAGTGMVVFYNGYQLEEACLPVKNPAALWSPPHNWHNSAASSPLEKIRNHMMVYSPIFNPVVGNHWHGTGESGKGHDELLHLLTTKGKLTLAEFSAAYDSLWSTRHRSDQDHGLPTTVQKRGVMRLYSHMGFGDYGYRKDSEQITALAPTLLALPTRTASVRRMLLTGGRTPALLGLVREYIRCSAPEIELLITGPDASNRTLILPDTIVLQTAAHNEEAAKNKFGALAQACGIRYIGYEAHVPVELVLFAGSLRQYAEKLSPNPHVARDGWRKKVFVPSALKWQDVADDESFKQGKHLMEYTLSDFERRYVWWDDGCPHQVDKNWGRYLALYEAQERVIIQDHEMIAVPAAAPLPELLARALVLLSGHAPTTDQLPCKNGLRRFNVYRQPGAGLLIHLLTQNLGQA</sequence>